<evidence type="ECO:0000259" key="8">
    <source>
        <dbReference type="PROSITE" id="PS51379"/>
    </source>
</evidence>
<evidence type="ECO:0000256" key="5">
    <source>
        <dbReference type="ARBA" id="ARBA00023004"/>
    </source>
</evidence>
<dbReference type="Pfam" id="PF11614">
    <property type="entry name" value="FixG_C"/>
    <property type="match status" value="1"/>
</dbReference>
<gene>
    <name evidence="9" type="ORF">THII_2333</name>
</gene>
<dbReference type="InterPro" id="IPR013783">
    <property type="entry name" value="Ig-like_fold"/>
</dbReference>
<evidence type="ECO:0000256" key="7">
    <source>
        <dbReference type="SAM" id="Phobius"/>
    </source>
</evidence>
<keyword evidence="7" id="KW-0812">Transmembrane</keyword>
<keyword evidence="10" id="KW-1185">Reference proteome</keyword>
<dbReference type="Gene3D" id="1.10.1060.10">
    <property type="entry name" value="Alpha-helical ferredoxin"/>
    <property type="match status" value="1"/>
</dbReference>
<dbReference type="GO" id="GO:0046872">
    <property type="term" value="F:metal ion binding"/>
    <property type="evidence" value="ECO:0007669"/>
    <property type="project" value="UniProtKB-KW"/>
</dbReference>
<keyword evidence="3" id="KW-0479">Metal-binding</keyword>
<dbReference type="KEGG" id="tig:THII_2333"/>
<evidence type="ECO:0000256" key="2">
    <source>
        <dbReference type="ARBA" id="ARBA00022485"/>
    </source>
</evidence>
<dbReference type="InterPro" id="IPR017900">
    <property type="entry name" value="4Fe4S_Fe_S_CS"/>
</dbReference>
<feature type="transmembrane region" description="Helical" evidence="7">
    <location>
        <begin position="334"/>
        <end position="352"/>
    </location>
</feature>
<dbReference type="PANTHER" id="PTHR30176:SF3">
    <property type="entry name" value="FERREDOXIN-TYPE PROTEIN NAPH"/>
    <property type="match status" value="1"/>
</dbReference>
<keyword evidence="4" id="KW-0249">Electron transport</keyword>
<organism evidence="9 10">
    <name type="scientific">Thioploca ingrica</name>
    <dbReference type="NCBI Taxonomy" id="40754"/>
    <lineage>
        <taxon>Bacteria</taxon>
        <taxon>Pseudomonadati</taxon>
        <taxon>Pseudomonadota</taxon>
        <taxon>Gammaproteobacteria</taxon>
        <taxon>Thiotrichales</taxon>
        <taxon>Thiotrichaceae</taxon>
        <taxon>Thioploca</taxon>
    </lineage>
</organism>
<dbReference type="FunFam" id="1.10.1060.10:FF:000015">
    <property type="entry name" value="Cytochrome c oxidase accessory protein CcoG"/>
    <property type="match status" value="1"/>
</dbReference>
<feature type="transmembrane region" description="Helical" evidence="7">
    <location>
        <begin position="85"/>
        <end position="106"/>
    </location>
</feature>
<protein>
    <submittedName>
        <fullName evidence="9">Cytochrome c oxidase accessory protein FixG</fullName>
    </submittedName>
</protein>
<evidence type="ECO:0000313" key="10">
    <source>
        <dbReference type="Proteomes" id="UP000031623"/>
    </source>
</evidence>
<sequence length="468" mass="53401">MKAVATKANPTSIDEEPSLYARHKKIYPRIAFGFFSRLKALSGVILLGMYYLFPWFQWDNRQAVLFDLPGRQFHVFGLTFWPQDFIYLAFLLIIAGMSLFFFTTLAGRLWCGFACPQTIWTDSFLWLERLAEGNRSQQIKLDQAPFTLRKFRIKTTKHLLWLTFALWTGFTFVGYFTPIRELGQSVISLSLGGWETFWLLFYSFATYGNAGWLREQICTYMCPYARFQSAMFDKETLIIAYDENRGEPRGARKRKIDPKAQGLGDCINCTMCVQVCPVGIDIRNGLQYQCISCSACIDACDEIMDKMNYPRGLVRYTTENSLKGIPTQVLRPRIFVYGGILLALFIGLIYAISNRVLIQVDVIRDRNSLFRETATGLIENVYTLNMMNMDNKPHRYEIIVSGIAGLQLAKYQPVVINAGTVEDISVSLLANRANLIKPSMEVTFQLVATDDPQLTVTEPARFLGPVTH</sequence>
<dbReference type="SUPFAM" id="SSF54862">
    <property type="entry name" value="4Fe-4S ferredoxins"/>
    <property type="match status" value="1"/>
</dbReference>
<dbReference type="InterPro" id="IPR051684">
    <property type="entry name" value="Electron_Trans/Redox"/>
</dbReference>
<reference evidence="9 10" key="1">
    <citation type="journal article" date="2014" name="ISME J.">
        <title>Ecophysiology of Thioploca ingrica as revealed by the complete genome sequence supplemented with proteomic evidence.</title>
        <authorList>
            <person name="Kojima H."/>
            <person name="Ogura Y."/>
            <person name="Yamamoto N."/>
            <person name="Togashi T."/>
            <person name="Mori H."/>
            <person name="Watanabe T."/>
            <person name="Nemoto F."/>
            <person name="Kurokawa K."/>
            <person name="Hayashi T."/>
            <person name="Fukui M."/>
        </authorList>
    </citation>
    <scope>NUCLEOTIDE SEQUENCE [LARGE SCALE GENOMIC DNA]</scope>
</reference>
<feature type="transmembrane region" description="Helical" evidence="7">
    <location>
        <begin position="30"/>
        <end position="53"/>
    </location>
</feature>
<evidence type="ECO:0000313" key="9">
    <source>
        <dbReference type="EMBL" id="BAP56630.1"/>
    </source>
</evidence>
<dbReference type="Pfam" id="PF12801">
    <property type="entry name" value="Fer4_5"/>
    <property type="match status" value="1"/>
</dbReference>
<dbReference type="PROSITE" id="PS00198">
    <property type="entry name" value="4FE4S_FER_1"/>
    <property type="match status" value="1"/>
</dbReference>
<dbReference type="InterPro" id="IPR009051">
    <property type="entry name" value="Helical_ferredxn"/>
</dbReference>
<dbReference type="NCBIfam" id="TIGR02745">
    <property type="entry name" value="ccoG_rdxA_fixG"/>
    <property type="match status" value="1"/>
</dbReference>
<dbReference type="GO" id="GO:0051539">
    <property type="term" value="F:4 iron, 4 sulfur cluster binding"/>
    <property type="evidence" value="ECO:0007669"/>
    <property type="project" value="UniProtKB-KW"/>
</dbReference>
<dbReference type="OrthoDB" id="9811700at2"/>
<dbReference type="AlphaFoldDB" id="A0A090AMT3"/>
<keyword evidence="6" id="KW-0411">Iron-sulfur</keyword>
<dbReference type="EMBL" id="AP014633">
    <property type="protein sequence ID" value="BAP56630.1"/>
    <property type="molecule type" value="Genomic_DNA"/>
</dbReference>
<dbReference type="PANTHER" id="PTHR30176">
    <property type="entry name" value="FERREDOXIN-TYPE PROTEIN NAPH"/>
    <property type="match status" value="1"/>
</dbReference>
<accession>A0A090AMT3</accession>
<keyword evidence="2" id="KW-0004">4Fe-4S</keyword>
<dbReference type="STRING" id="40754.THII_2333"/>
<name>A0A090AMT3_9GAMM</name>
<dbReference type="GO" id="GO:0005886">
    <property type="term" value="C:plasma membrane"/>
    <property type="evidence" value="ECO:0007669"/>
    <property type="project" value="TreeGrafter"/>
</dbReference>
<keyword evidence="5" id="KW-0408">Iron</keyword>
<keyword evidence="1" id="KW-0813">Transport</keyword>
<evidence type="ECO:0000256" key="4">
    <source>
        <dbReference type="ARBA" id="ARBA00022982"/>
    </source>
</evidence>
<feature type="transmembrane region" description="Helical" evidence="7">
    <location>
        <begin position="196"/>
        <end position="213"/>
    </location>
</feature>
<dbReference type="Pfam" id="PF13746">
    <property type="entry name" value="Fer4_18"/>
    <property type="match status" value="1"/>
</dbReference>
<dbReference type="InterPro" id="IPR032879">
    <property type="entry name" value="FixG_C"/>
</dbReference>
<evidence type="ECO:0000256" key="3">
    <source>
        <dbReference type="ARBA" id="ARBA00022723"/>
    </source>
</evidence>
<feature type="transmembrane region" description="Helical" evidence="7">
    <location>
        <begin position="159"/>
        <end position="176"/>
    </location>
</feature>
<proteinExistence type="predicted"/>
<keyword evidence="7" id="KW-1133">Transmembrane helix</keyword>
<dbReference type="PROSITE" id="PS51379">
    <property type="entry name" value="4FE4S_FER_2"/>
    <property type="match status" value="1"/>
</dbReference>
<dbReference type="InterPro" id="IPR017896">
    <property type="entry name" value="4Fe4S_Fe-S-bd"/>
</dbReference>
<dbReference type="HOGENOM" id="CLU_032118_0_0_6"/>
<keyword evidence="7" id="KW-0472">Membrane</keyword>
<evidence type="ECO:0000256" key="1">
    <source>
        <dbReference type="ARBA" id="ARBA00022448"/>
    </source>
</evidence>
<dbReference type="Proteomes" id="UP000031623">
    <property type="component" value="Chromosome"/>
</dbReference>
<dbReference type="InterPro" id="IPR014116">
    <property type="entry name" value="Cyt_c_oxidase_cbb3_FixG"/>
</dbReference>
<dbReference type="Gene3D" id="2.60.40.10">
    <property type="entry name" value="Immunoglobulins"/>
    <property type="match status" value="1"/>
</dbReference>
<evidence type="ECO:0000256" key="6">
    <source>
        <dbReference type="ARBA" id="ARBA00023014"/>
    </source>
</evidence>
<feature type="domain" description="4Fe-4S ferredoxin-type" evidence="8">
    <location>
        <begin position="252"/>
        <end position="285"/>
    </location>
</feature>